<feature type="non-terminal residue" evidence="2">
    <location>
        <position position="59"/>
    </location>
</feature>
<dbReference type="Proteomes" id="UP001642484">
    <property type="component" value="Unassembled WGS sequence"/>
</dbReference>
<evidence type="ECO:0000313" key="2">
    <source>
        <dbReference type="EMBL" id="CAK8997463.1"/>
    </source>
</evidence>
<feature type="region of interest" description="Disordered" evidence="1">
    <location>
        <begin position="24"/>
        <end position="59"/>
    </location>
</feature>
<comment type="caution">
    <text evidence="2">The sequence shown here is derived from an EMBL/GenBank/DDBJ whole genome shotgun (WGS) entry which is preliminary data.</text>
</comment>
<proteinExistence type="predicted"/>
<reference evidence="2 3" key="1">
    <citation type="submission" date="2024-02" db="EMBL/GenBank/DDBJ databases">
        <authorList>
            <person name="Chen Y."/>
            <person name="Shah S."/>
            <person name="Dougan E. K."/>
            <person name="Thang M."/>
            <person name="Chan C."/>
        </authorList>
    </citation>
    <scope>NUCLEOTIDE SEQUENCE [LARGE SCALE GENOMIC DNA]</scope>
</reference>
<feature type="compositionally biased region" description="Acidic residues" evidence="1">
    <location>
        <begin position="36"/>
        <end position="49"/>
    </location>
</feature>
<organism evidence="2 3">
    <name type="scientific">Durusdinium trenchii</name>
    <dbReference type="NCBI Taxonomy" id="1381693"/>
    <lineage>
        <taxon>Eukaryota</taxon>
        <taxon>Sar</taxon>
        <taxon>Alveolata</taxon>
        <taxon>Dinophyceae</taxon>
        <taxon>Suessiales</taxon>
        <taxon>Symbiodiniaceae</taxon>
        <taxon>Durusdinium</taxon>
    </lineage>
</organism>
<evidence type="ECO:0000256" key="1">
    <source>
        <dbReference type="SAM" id="MobiDB-lite"/>
    </source>
</evidence>
<name>A0ABP0I5B4_9DINO</name>
<accession>A0ABP0I5B4</accession>
<feature type="compositionally biased region" description="Basic and acidic residues" evidence="1">
    <location>
        <begin position="50"/>
        <end position="59"/>
    </location>
</feature>
<protein>
    <submittedName>
        <fullName evidence="2">Uncharacterized protein</fullName>
    </submittedName>
</protein>
<gene>
    <name evidence="2" type="ORF">CCMP2556_LOCUS4865</name>
</gene>
<evidence type="ECO:0000313" key="3">
    <source>
        <dbReference type="Proteomes" id="UP001642484"/>
    </source>
</evidence>
<sequence>RGGALHLRPTWSDGDFYQRVVEQPPPWQVKKQIEPREEDDDADVEEEGDGEKGVAKCGG</sequence>
<feature type="non-terminal residue" evidence="2">
    <location>
        <position position="1"/>
    </location>
</feature>
<keyword evidence="3" id="KW-1185">Reference proteome</keyword>
<dbReference type="EMBL" id="CAXAMN010002047">
    <property type="protein sequence ID" value="CAK8997463.1"/>
    <property type="molecule type" value="Genomic_DNA"/>
</dbReference>